<feature type="domain" description="FRG" evidence="1">
    <location>
        <begin position="28"/>
        <end position="122"/>
    </location>
</feature>
<dbReference type="InterPro" id="IPR014966">
    <property type="entry name" value="FRG-dom"/>
</dbReference>
<name>A0A397Q264_9HYPH</name>
<evidence type="ECO:0000313" key="2">
    <source>
        <dbReference type="EMBL" id="RIA55148.1"/>
    </source>
</evidence>
<proteinExistence type="predicted"/>
<protein>
    <submittedName>
        <fullName evidence="2">FRG domain-containing protein</fullName>
    </submittedName>
</protein>
<dbReference type="Proteomes" id="UP000266273">
    <property type="component" value="Unassembled WGS sequence"/>
</dbReference>
<dbReference type="OrthoDB" id="9816036at2"/>
<organism evidence="2 3">
    <name type="scientific">Dichotomicrobium thermohalophilum</name>
    <dbReference type="NCBI Taxonomy" id="933063"/>
    <lineage>
        <taxon>Bacteria</taxon>
        <taxon>Pseudomonadati</taxon>
        <taxon>Pseudomonadota</taxon>
        <taxon>Alphaproteobacteria</taxon>
        <taxon>Hyphomicrobiales</taxon>
        <taxon>Hyphomicrobiaceae</taxon>
        <taxon>Dichotomicrobium</taxon>
    </lineage>
</organism>
<dbReference type="SMART" id="SM00901">
    <property type="entry name" value="FRG"/>
    <property type="match status" value="1"/>
</dbReference>
<evidence type="ECO:0000313" key="3">
    <source>
        <dbReference type="Proteomes" id="UP000266273"/>
    </source>
</evidence>
<dbReference type="EMBL" id="QXDF01000001">
    <property type="protein sequence ID" value="RIA55148.1"/>
    <property type="molecule type" value="Genomic_DNA"/>
</dbReference>
<dbReference type="RefSeq" id="WP_119060093.1">
    <property type="nucleotide sequence ID" value="NZ_QXDF01000001.1"/>
</dbReference>
<comment type="caution">
    <text evidence="2">The sequence shown here is derived from an EMBL/GenBank/DDBJ whole genome shotgun (WGS) entry which is preliminary data.</text>
</comment>
<keyword evidence="3" id="KW-1185">Reference proteome</keyword>
<gene>
    <name evidence="2" type="ORF">BXY53_0201</name>
</gene>
<dbReference type="Pfam" id="PF08867">
    <property type="entry name" value="FRG"/>
    <property type="match status" value="1"/>
</dbReference>
<sequence length="263" mass="29771">MAPPIIHTVSEFIELTFSTEFSVGLEDAPVRPWYLGQASEDDSILPPLYRSNIDPALERELLREFRLRAAEFIPPGGIPDEMWPILGHQQGLPTRIQEWYGNPLVALFLAVESMSASNGQVWVFNPWYFNESAARLAMIPMTNSPLFRDEYCLKLDDPNASPVPAAEAPMCFKPYRNIRPQSQMDSYFVVHGHSNVPLDEFRLFLRRPETYLKKIIIAGESKKHLRKELHLLGVNHATLMPGGGSVAKAVAYAMSRDFLETDI</sequence>
<accession>A0A397Q264</accession>
<reference evidence="2 3" key="1">
    <citation type="submission" date="2018-08" db="EMBL/GenBank/DDBJ databases">
        <title>Genomic Encyclopedia of Archaeal and Bacterial Type Strains, Phase II (KMG-II): from individual species to whole genera.</title>
        <authorList>
            <person name="Goeker M."/>
        </authorList>
    </citation>
    <scope>NUCLEOTIDE SEQUENCE [LARGE SCALE GENOMIC DNA]</scope>
    <source>
        <strain evidence="2 3">DSM 5002</strain>
    </source>
</reference>
<evidence type="ECO:0000259" key="1">
    <source>
        <dbReference type="SMART" id="SM00901"/>
    </source>
</evidence>
<dbReference type="AlphaFoldDB" id="A0A397Q264"/>